<protein>
    <submittedName>
        <fullName evidence="2">Putative membrane protein</fullName>
    </submittedName>
</protein>
<dbReference type="PANTHER" id="PTHR30373:SF8">
    <property type="entry name" value="BLL7265 PROTEIN"/>
    <property type="match status" value="1"/>
</dbReference>
<dbReference type="InterPro" id="IPR007621">
    <property type="entry name" value="TPM_dom"/>
</dbReference>
<dbReference type="AlphaFoldDB" id="A0A317R9J6"/>
<dbReference type="Pfam" id="PF04536">
    <property type="entry name" value="TPM_phosphatase"/>
    <property type="match status" value="1"/>
</dbReference>
<keyword evidence="3" id="KW-1185">Reference proteome</keyword>
<evidence type="ECO:0000259" key="1">
    <source>
        <dbReference type="Pfam" id="PF04536"/>
    </source>
</evidence>
<evidence type="ECO:0000313" key="3">
    <source>
        <dbReference type="Proteomes" id="UP000246483"/>
    </source>
</evidence>
<proteinExistence type="predicted"/>
<sequence length="194" mass="21240">MSSPAHSPSAVARPPGLLQRAARLLRHRWADGILGRALPPQMLERLAARVAASERRHTGQIRICIEGGLPRSYLCRGASPRERAITQFGKLRVWDTEHNNGVLIYLLLAERAIEIVADRGLARAVPEESWRAMAAHMGEAFRAGRYEDGLTQALSEVSALLVAHFPAPQDEPAGSRPNELPDAPVLARGWAQRG</sequence>
<dbReference type="OrthoDB" id="5683663at2"/>
<dbReference type="Proteomes" id="UP000246483">
    <property type="component" value="Unassembled WGS sequence"/>
</dbReference>
<dbReference type="Gene3D" id="3.10.310.50">
    <property type="match status" value="1"/>
</dbReference>
<evidence type="ECO:0000313" key="2">
    <source>
        <dbReference type="EMBL" id="PWW45548.1"/>
    </source>
</evidence>
<reference evidence="2 3" key="1">
    <citation type="submission" date="2018-05" db="EMBL/GenBank/DDBJ databases">
        <title>Genomic Encyclopedia of Type Strains, Phase IV (KMG-IV): sequencing the most valuable type-strain genomes for metagenomic binning, comparative biology and taxonomic classification.</title>
        <authorList>
            <person name="Goeker M."/>
        </authorList>
    </citation>
    <scope>NUCLEOTIDE SEQUENCE [LARGE SCALE GENOMIC DNA]</scope>
    <source>
        <strain evidence="2 3">DSM 26006</strain>
    </source>
</reference>
<name>A0A317R9J6_9BURK</name>
<organism evidence="2 3">
    <name type="scientific">Melaminivora alkalimesophila</name>
    <dbReference type="NCBI Taxonomy" id="1165852"/>
    <lineage>
        <taxon>Bacteria</taxon>
        <taxon>Pseudomonadati</taxon>
        <taxon>Pseudomonadota</taxon>
        <taxon>Betaproteobacteria</taxon>
        <taxon>Burkholderiales</taxon>
        <taxon>Comamonadaceae</taxon>
        <taxon>Melaminivora</taxon>
    </lineage>
</organism>
<accession>A0A317R9J6</accession>
<gene>
    <name evidence="2" type="ORF">DFR36_10637</name>
</gene>
<dbReference type="EMBL" id="QGUB01000006">
    <property type="protein sequence ID" value="PWW45548.1"/>
    <property type="molecule type" value="Genomic_DNA"/>
</dbReference>
<feature type="domain" description="TPM" evidence="1">
    <location>
        <begin position="38"/>
        <end position="159"/>
    </location>
</feature>
<dbReference type="PANTHER" id="PTHR30373">
    <property type="entry name" value="UPF0603 PROTEIN YGCG"/>
    <property type="match status" value="1"/>
</dbReference>
<dbReference type="RefSeq" id="WP_040436795.1">
    <property type="nucleotide sequence ID" value="NZ_ALEE01000629.1"/>
</dbReference>
<comment type="caution">
    <text evidence="2">The sequence shown here is derived from an EMBL/GenBank/DDBJ whole genome shotgun (WGS) entry which is preliminary data.</text>
</comment>